<sequence length="406" mass="44139">MLSLRPQDVPVGPCGMIATMCRGVGGGLRRLWPWRGRDESALAEIEAEITAFGEALDVHSFSPGQPGATDEMRAELARALDAYDQAKREVASGQMRADILDVLRTLDEGRHALACLDALIAGQPLPERMPLCFFDARHGRAARHVSWAPPGGAARTIAVCAADAVRLTENPSPRTPRQPGSRVRTLPADAVRLPENPSPSTPRQPGPDSRVRTQPREAKPRPTTPTPVSQPQVSGKGGSGEQTYQLKMPSYRPAVMVFSTNGQTRVHLRFEGRKGRSSRLYRLSGDGTPITARIPLPEGSKAIAFRVFADGDREKWTATAAPLREVPRFHDEINGTGSDVVHYRGEPGPGVLHYAGPSLIQLEALNDRLAYWVTVSEGRAGKHTFQWPGRGYYQVRSAGAWSLSAT</sequence>
<evidence type="ECO:0000256" key="1">
    <source>
        <dbReference type="SAM" id="MobiDB-lite"/>
    </source>
</evidence>
<comment type="caution">
    <text evidence="2">The sequence shown here is derived from an EMBL/GenBank/DDBJ whole genome shotgun (WGS) entry which is preliminary data.</text>
</comment>
<keyword evidence="3" id="KW-1185">Reference proteome</keyword>
<dbReference type="AlphaFoldDB" id="A0A101USI0"/>
<accession>A0A101USI0</accession>
<evidence type="ECO:0000313" key="2">
    <source>
        <dbReference type="EMBL" id="KUO16060.1"/>
    </source>
</evidence>
<name>A0A101USI0_9ACTN</name>
<dbReference type="EMBL" id="LMXB01000096">
    <property type="protein sequence ID" value="KUO16060.1"/>
    <property type="molecule type" value="Genomic_DNA"/>
</dbReference>
<dbReference type="STRING" id="909626.AQJ91_38235"/>
<dbReference type="Proteomes" id="UP000053260">
    <property type="component" value="Unassembled WGS sequence"/>
</dbReference>
<protein>
    <submittedName>
        <fullName evidence="2">Uncharacterized protein</fullName>
    </submittedName>
</protein>
<evidence type="ECO:0000313" key="3">
    <source>
        <dbReference type="Proteomes" id="UP000053260"/>
    </source>
</evidence>
<feature type="region of interest" description="Disordered" evidence="1">
    <location>
        <begin position="168"/>
        <end position="244"/>
    </location>
</feature>
<reference evidence="2 3" key="1">
    <citation type="submission" date="2015-10" db="EMBL/GenBank/DDBJ databases">
        <title>Draft genome sequence of Streptomyces sp. RV15, isolated from a marine sponge.</title>
        <authorList>
            <person name="Ruckert C."/>
            <person name="Abdelmohsen U.R."/>
            <person name="Winkler A."/>
            <person name="Hentschel U."/>
            <person name="Kalinowski J."/>
            <person name="Kampfer P."/>
            <person name="Glaeser S."/>
        </authorList>
    </citation>
    <scope>NUCLEOTIDE SEQUENCE [LARGE SCALE GENOMIC DNA]</scope>
    <source>
        <strain evidence="2 3">RV15</strain>
    </source>
</reference>
<feature type="compositionally biased region" description="Pro residues" evidence="1">
    <location>
        <begin position="196"/>
        <end position="205"/>
    </location>
</feature>
<gene>
    <name evidence="2" type="ORF">AQJ91_38235</name>
</gene>
<proteinExistence type="predicted"/>
<feature type="compositionally biased region" description="Basic and acidic residues" evidence="1">
    <location>
        <begin position="209"/>
        <end position="220"/>
    </location>
</feature>
<organism evidence="2 3">
    <name type="scientific">Streptomyces dysideae</name>
    <dbReference type="NCBI Taxonomy" id="909626"/>
    <lineage>
        <taxon>Bacteria</taxon>
        <taxon>Bacillati</taxon>
        <taxon>Actinomycetota</taxon>
        <taxon>Actinomycetes</taxon>
        <taxon>Kitasatosporales</taxon>
        <taxon>Streptomycetaceae</taxon>
        <taxon>Streptomyces</taxon>
    </lineage>
</organism>